<dbReference type="GO" id="GO:0043856">
    <property type="term" value="F:anti-sigma factor antagonist activity"/>
    <property type="evidence" value="ECO:0007669"/>
    <property type="project" value="TreeGrafter"/>
</dbReference>
<gene>
    <name evidence="4" type="ORF">AB5J58_16645</name>
</gene>
<dbReference type="PANTHER" id="PTHR33495">
    <property type="entry name" value="ANTI-SIGMA FACTOR ANTAGONIST TM_1081-RELATED-RELATED"/>
    <property type="match status" value="1"/>
</dbReference>
<dbReference type="InterPro" id="IPR005561">
    <property type="entry name" value="ANTAR"/>
</dbReference>
<dbReference type="AlphaFoldDB" id="A0AB39M947"/>
<feature type="domain" description="ANTAR" evidence="3">
    <location>
        <begin position="165"/>
        <end position="226"/>
    </location>
</feature>
<evidence type="ECO:0000256" key="1">
    <source>
        <dbReference type="SAM" id="MobiDB-lite"/>
    </source>
</evidence>
<evidence type="ECO:0000313" key="4">
    <source>
        <dbReference type="EMBL" id="XDQ01722.1"/>
    </source>
</evidence>
<accession>A0AB39M947</accession>
<protein>
    <submittedName>
        <fullName evidence="4">ANTAR domain-containing protein</fullName>
    </submittedName>
</protein>
<dbReference type="InterPro" id="IPR058548">
    <property type="entry name" value="MlaB-like_STAS"/>
</dbReference>
<dbReference type="Pfam" id="PF03861">
    <property type="entry name" value="ANTAR"/>
    <property type="match status" value="1"/>
</dbReference>
<dbReference type="PROSITE" id="PS50921">
    <property type="entry name" value="ANTAR"/>
    <property type="match status" value="1"/>
</dbReference>
<dbReference type="InterPro" id="IPR002645">
    <property type="entry name" value="STAS_dom"/>
</dbReference>
<dbReference type="EMBL" id="CP163431">
    <property type="protein sequence ID" value="XDQ01722.1"/>
    <property type="molecule type" value="Genomic_DNA"/>
</dbReference>
<dbReference type="Gene3D" id="1.10.10.10">
    <property type="entry name" value="Winged helix-like DNA-binding domain superfamily/Winged helix DNA-binding domain"/>
    <property type="match status" value="1"/>
</dbReference>
<dbReference type="RefSeq" id="WP_369188038.1">
    <property type="nucleotide sequence ID" value="NZ_CP163431.1"/>
</dbReference>
<dbReference type="InterPro" id="IPR011006">
    <property type="entry name" value="CheY-like_superfamily"/>
</dbReference>
<dbReference type="SUPFAM" id="SSF52172">
    <property type="entry name" value="CheY-like"/>
    <property type="match status" value="1"/>
</dbReference>
<dbReference type="SUPFAM" id="SSF52091">
    <property type="entry name" value="SpoIIaa-like"/>
    <property type="match status" value="1"/>
</dbReference>
<evidence type="ECO:0000259" key="3">
    <source>
        <dbReference type="PROSITE" id="PS50921"/>
    </source>
</evidence>
<feature type="domain" description="STAS" evidence="2">
    <location>
        <begin position="35"/>
        <end position="125"/>
    </location>
</feature>
<evidence type="ECO:0000259" key="2">
    <source>
        <dbReference type="PROSITE" id="PS50801"/>
    </source>
</evidence>
<dbReference type="PROSITE" id="PS50801">
    <property type="entry name" value="STAS"/>
    <property type="match status" value="1"/>
</dbReference>
<reference evidence="4" key="1">
    <citation type="submission" date="2024-07" db="EMBL/GenBank/DDBJ databases">
        <authorList>
            <person name="Yu S.T."/>
        </authorList>
    </citation>
    <scope>NUCLEOTIDE SEQUENCE</scope>
    <source>
        <strain evidence="4">R08</strain>
    </source>
</reference>
<dbReference type="SMART" id="SM01012">
    <property type="entry name" value="ANTAR"/>
    <property type="match status" value="1"/>
</dbReference>
<dbReference type="Pfam" id="PF13466">
    <property type="entry name" value="STAS_2"/>
    <property type="match status" value="1"/>
</dbReference>
<dbReference type="InterPro" id="IPR036513">
    <property type="entry name" value="STAS_dom_sf"/>
</dbReference>
<organism evidence="4">
    <name type="scientific">Streptomyces sp. R08</name>
    <dbReference type="NCBI Taxonomy" id="3238624"/>
    <lineage>
        <taxon>Bacteria</taxon>
        <taxon>Bacillati</taxon>
        <taxon>Actinomycetota</taxon>
        <taxon>Actinomycetes</taxon>
        <taxon>Kitasatosporales</taxon>
        <taxon>Streptomycetaceae</taxon>
        <taxon>Streptomyces</taxon>
    </lineage>
</organism>
<dbReference type="CDD" id="cd07043">
    <property type="entry name" value="STAS_anti-anti-sigma_factors"/>
    <property type="match status" value="1"/>
</dbReference>
<dbReference type="GO" id="GO:0003723">
    <property type="term" value="F:RNA binding"/>
    <property type="evidence" value="ECO:0007669"/>
    <property type="project" value="InterPro"/>
</dbReference>
<dbReference type="InterPro" id="IPR036388">
    <property type="entry name" value="WH-like_DNA-bd_sf"/>
</dbReference>
<feature type="region of interest" description="Disordered" evidence="1">
    <location>
        <begin position="1"/>
        <end position="27"/>
    </location>
</feature>
<dbReference type="Gene3D" id="3.30.750.24">
    <property type="entry name" value="STAS domain"/>
    <property type="match status" value="1"/>
</dbReference>
<sequence>MPEHDPSAPLRSSAAVPADRATSRVPTTADPSTFLEIVTRPAGARTVVAVSGEIDIDTEQTLQRALRLALARSSEGVDLDLTGAGFCDCSGLNVLLRVRRIALTDGKTLRIRAAAPAVERLLTLTDTSSLFTDACTPLDGVAHDWHQHSPTTHDLMEEFGVSDEAEELRVEVAQLKRAMLTRPVIDLARGVLMASFGLSPEAAWNVLADVSQRTNTKLHQLAEELVDSVNGPPLSQSLRQQLAAAVDAVSDPA</sequence>
<name>A0AB39M947_9ACTN</name>
<dbReference type="PANTHER" id="PTHR33495:SF2">
    <property type="entry name" value="ANTI-SIGMA FACTOR ANTAGONIST TM_1081-RELATED"/>
    <property type="match status" value="1"/>
</dbReference>
<proteinExistence type="predicted"/>